<name>A0A1C4D2P6_9GAMM</name>
<protein>
    <submittedName>
        <fullName evidence="2">Uncharacterized protein</fullName>
    </submittedName>
</protein>
<dbReference type="AlphaFoldDB" id="A0A1C4D2P6"/>
<reference evidence="3" key="1">
    <citation type="submission" date="2016-08" db="EMBL/GenBank/DDBJ databases">
        <authorList>
            <person name="Varghese N."/>
            <person name="Submissions Spin"/>
        </authorList>
    </citation>
    <scope>NUCLEOTIDE SEQUENCE [LARGE SCALE GENOMIC DNA]</scope>
    <source>
        <strain evidence="3">R-53248</strain>
    </source>
</reference>
<evidence type="ECO:0000313" key="2">
    <source>
        <dbReference type="EMBL" id="SCC25556.1"/>
    </source>
</evidence>
<evidence type="ECO:0000256" key="1">
    <source>
        <dbReference type="SAM" id="MobiDB-lite"/>
    </source>
</evidence>
<feature type="compositionally biased region" description="Basic and acidic residues" evidence="1">
    <location>
        <begin position="216"/>
        <end position="225"/>
    </location>
</feature>
<dbReference type="EMBL" id="FMAQ01000013">
    <property type="protein sequence ID" value="SCC25556.1"/>
    <property type="molecule type" value="Genomic_DNA"/>
</dbReference>
<evidence type="ECO:0000313" key="3">
    <source>
        <dbReference type="Proteomes" id="UP000199670"/>
    </source>
</evidence>
<feature type="region of interest" description="Disordered" evidence="1">
    <location>
        <begin position="211"/>
        <end position="234"/>
    </location>
</feature>
<accession>A0A1C4D2P6</accession>
<organism evidence="2 3">
    <name type="scientific">Gilliamella bombicola</name>
    <dbReference type="NCBI Taxonomy" id="1798182"/>
    <lineage>
        <taxon>Bacteria</taxon>
        <taxon>Pseudomonadati</taxon>
        <taxon>Pseudomonadota</taxon>
        <taxon>Gammaproteobacteria</taxon>
        <taxon>Orbales</taxon>
        <taxon>Orbaceae</taxon>
        <taxon>Gilliamella</taxon>
    </lineage>
</organism>
<sequence length="466" mass="51214">MLLLSYSQSSQALTAQTSQVIHGSAPYFTYDGGRTRATTTDDLLTITLPNGTRVTPSINTTSAGNPIMLPAGSTFSDIRTFVPSPNFASDLDTIVRAYQNWWGDDDGDGQGTYNVTATGRLSISIIDRYGNNVNYLSNRLLPCWGPYKMTLSVTNGSLKTRYGLPNRSDFPSGTATYYISSGAEICSVMPNLFYGGTGRIMGDSPQDTGHIGPAWDPKKGFKDRPSTNPTLYSQNFPTTGADRLYFDLDIGGMDGSQLTWSPVSHDGITATVTWGRYSDNWLINSQPVTRVMLNGPKASTSQINTTSPSSLNAPSLPHTFELEGRDRSGNVMIKYGFVLKQWFVNRDNRAATQPEHSSWCSRLGYRLPKIKDLTNHRCGITSAFPCYGGINGATPWGSKGFYMRHIGAGFFSEWGRMSDYVGANFVDSFYYWTDDVINGSGFHVTLGGTVRKERTSYNYYGLCTTP</sequence>
<gene>
    <name evidence="2" type="ORF">GA0061081_1137</name>
</gene>
<dbReference type="Proteomes" id="UP000199670">
    <property type="component" value="Unassembled WGS sequence"/>
</dbReference>
<proteinExistence type="predicted"/>
<keyword evidence="3" id="KW-1185">Reference proteome</keyword>